<dbReference type="Pfam" id="PF13202">
    <property type="entry name" value="EF-hand_5"/>
    <property type="match status" value="1"/>
</dbReference>
<dbReference type="GO" id="GO:0005783">
    <property type="term" value="C:endoplasmic reticulum"/>
    <property type="evidence" value="ECO:0007669"/>
    <property type="project" value="TreeGrafter"/>
</dbReference>
<dbReference type="Proteomes" id="UP000494206">
    <property type="component" value="Unassembled WGS sequence"/>
</dbReference>
<evidence type="ECO:0000256" key="2">
    <source>
        <dbReference type="SAM" id="SignalP"/>
    </source>
</evidence>
<keyword evidence="2" id="KW-0732">Signal</keyword>
<dbReference type="SMART" id="SM00054">
    <property type="entry name" value="EFh"/>
    <property type="match status" value="6"/>
</dbReference>
<dbReference type="PROSITE" id="PS00018">
    <property type="entry name" value="EF_HAND_1"/>
    <property type="match status" value="6"/>
</dbReference>
<dbReference type="EMBL" id="CADEPM010000007">
    <property type="protein sequence ID" value="CAB3408582.1"/>
    <property type="molecule type" value="Genomic_DNA"/>
</dbReference>
<feature type="domain" description="EF-hand" evidence="3">
    <location>
        <begin position="202"/>
        <end position="231"/>
    </location>
</feature>
<dbReference type="SUPFAM" id="SSF47473">
    <property type="entry name" value="EF-hand"/>
    <property type="match status" value="2"/>
</dbReference>
<keyword evidence="5" id="KW-1185">Reference proteome</keyword>
<evidence type="ECO:0000313" key="4">
    <source>
        <dbReference type="EMBL" id="CAB3408582.1"/>
    </source>
</evidence>
<dbReference type="Pfam" id="PF13499">
    <property type="entry name" value="EF-hand_7"/>
    <property type="match status" value="2"/>
</dbReference>
<dbReference type="PROSITE" id="PS51257">
    <property type="entry name" value="PROKAR_LIPOPROTEIN"/>
    <property type="match status" value="1"/>
</dbReference>
<feature type="domain" description="EF-hand" evidence="3">
    <location>
        <begin position="232"/>
        <end position="267"/>
    </location>
</feature>
<dbReference type="PANTHER" id="PTHR10827:SF95">
    <property type="entry name" value="LD34388P"/>
    <property type="match status" value="1"/>
</dbReference>
<proteinExistence type="predicted"/>
<dbReference type="PANTHER" id="PTHR10827">
    <property type="entry name" value="RETICULOCALBIN"/>
    <property type="match status" value="1"/>
</dbReference>
<feature type="chain" id="PRO_5035799356" description="EF-hand domain-containing protein" evidence="2">
    <location>
        <begin position="20"/>
        <end position="283"/>
    </location>
</feature>
<feature type="domain" description="EF-hand" evidence="3">
    <location>
        <begin position="45"/>
        <end position="80"/>
    </location>
</feature>
<protein>
    <recommendedName>
        <fullName evidence="3">EF-hand domain-containing protein</fullName>
    </recommendedName>
</protein>
<gene>
    <name evidence="4" type="ORF">CBOVIS_LOCUS10345</name>
</gene>
<reference evidence="4 5" key="1">
    <citation type="submission" date="2020-04" db="EMBL/GenBank/DDBJ databases">
        <authorList>
            <person name="Laetsch R D."/>
            <person name="Stevens L."/>
            <person name="Kumar S."/>
            <person name="Blaxter L. M."/>
        </authorList>
    </citation>
    <scope>NUCLEOTIDE SEQUENCE [LARGE SCALE GENOMIC DNA]</scope>
</reference>
<feature type="domain" description="EF-hand" evidence="3">
    <location>
        <begin position="131"/>
        <end position="157"/>
    </location>
</feature>
<organism evidence="4 5">
    <name type="scientific">Caenorhabditis bovis</name>
    <dbReference type="NCBI Taxonomy" id="2654633"/>
    <lineage>
        <taxon>Eukaryota</taxon>
        <taxon>Metazoa</taxon>
        <taxon>Ecdysozoa</taxon>
        <taxon>Nematoda</taxon>
        <taxon>Chromadorea</taxon>
        <taxon>Rhabditida</taxon>
        <taxon>Rhabditina</taxon>
        <taxon>Rhabditomorpha</taxon>
        <taxon>Rhabditoidea</taxon>
        <taxon>Rhabditidae</taxon>
        <taxon>Peloderinae</taxon>
        <taxon>Caenorhabditis</taxon>
    </lineage>
</organism>
<evidence type="ECO:0000313" key="5">
    <source>
        <dbReference type="Proteomes" id="UP000494206"/>
    </source>
</evidence>
<dbReference type="PROSITE" id="PS50222">
    <property type="entry name" value="EF_HAND_2"/>
    <property type="match status" value="5"/>
</dbReference>
<comment type="caution">
    <text evidence="4">The sequence shown here is derived from an EMBL/GenBank/DDBJ whole genome shotgun (WGS) entry which is preliminary data.</text>
</comment>
<dbReference type="InterPro" id="IPR011992">
    <property type="entry name" value="EF-hand-dom_pair"/>
</dbReference>
<name>A0A8S1F4G0_9PELO</name>
<sequence length="283" mass="32938">MNSKRVVILLTAFLALVSCEKERLFDGGTTPEDRISYRSRPLENKGRKSVEKFAKKLDTNSDGFVDYDELFNWINRSFVSADIREAQDRMHEYDVNGDGFVTWEEYVLDAFQPNFKNEGDDILQEQDRLYFEQADLDKDGKLNLKELTAFLSPENNEHMHDVIVKVTLMEKDENHDNAISLSEYLGDIADQKNSEWYNIEKDRFYNEYDTDKDGQLTGDEIKKWLVPGPTVFGESEARHLIDMSDEDDDGKLSYEEIINHHLLFAKTDAAREGDDHPYDHEEL</sequence>
<feature type="signal peptide" evidence="2">
    <location>
        <begin position="1"/>
        <end position="19"/>
    </location>
</feature>
<evidence type="ECO:0000259" key="3">
    <source>
        <dbReference type="PROSITE" id="PS50222"/>
    </source>
</evidence>
<dbReference type="AlphaFoldDB" id="A0A8S1F4G0"/>
<dbReference type="OrthoDB" id="293868at2759"/>
<accession>A0A8S1F4G0</accession>
<feature type="domain" description="EF-hand" evidence="3">
    <location>
        <begin position="81"/>
        <end position="116"/>
    </location>
</feature>
<evidence type="ECO:0000256" key="1">
    <source>
        <dbReference type="ARBA" id="ARBA00022837"/>
    </source>
</evidence>
<dbReference type="GO" id="GO:0005509">
    <property type="term" value="F:calcium ion binding"/>
    <property type="evidence" value="ECO:0007669"/>
    <property type="project" value="InterPro"/>
</dbReference>
<dbReference type="InterPro" id="IPR018247">
    <property type="entry name" value="EF_Hand_1_Ca_BS"/>
</dbReference>
<keyword evidence="1" id="KW-0106">Calcium</keyword>
<dbReference type="Gene3D" id="1.10.238.10">
    <property type="entry name" value="EF-hand"/>
    <property type="match status" value="3"/>
</dbReference>
<dbReference type="InterPro" id="IPR002048">
    <property type="entry name" value="EF_hand_dom"/>
</dbReference>